<dbReference type="Gene3D" id="1.25.40.10">
    <property type="entry name" value="Tetratricopeptide repeat domain"/>
    <property type="match status" value="2"/>
</dbReference>
<dbReference type="Pfam" id="PF13469">
    <property type="entry name" value="Sulfotransfer_3"/>
    <property type="match status" value="1"/>
</dbReference>
<comment type="caution">
    <text evidence="3">The sequence shown here is derived from an EMBL/GenBank/DDBJ whole genome shotgun (WGS) entry which is preliminary data.</text>
</comment>
<dbReference type="GO" id="GO:0008476">
    <property type="term" value="F:protein-tyrosine sulfotransferase activity"/>
    <property type="evidence" value="ECO:0007669"/>
    <property type="project" value="InterPro"/>
</dbReference>
<dbReference type="InterPro" id="IPR019734">
    <property type="entry name" value="TPR_rpt"/>
</dbReference>
<evidence type="ECO:0000256" key="2">
    <source>
        <dbReference type="PROSITE-ProRule" id="PRU00339"/>
    </source>
</evidence>
<feature type="repeat" description="TPR" evidence="2">
    <location>
        <begin position="109"/>
        <end position="142"/>
    </location>
</feature>
<dbReference type="InterPro" id="IPR026634">
    <property type="entry name" value="TPST-like"/>
</dbReference>
<dbReference type="InterPro" id="IPR027417">
    <property type="entry name" value="P-loop_NTPase"/>
</dbReference>
<dbReference type="Pfam" id="PF13432">
    <property type="entry name" value="TPR_16"/>
    <property type="match status" value="1"/>
</dbReference>
<proteinExistence type="predicted"/>
<sequence>MNDFTQRGYAAVKARDPAVAAQWFEKALEENPEDAQAMTWLGQCLCSIGRHHEGCARLREGGLLLLKESQASKEIALVLEIIAQLQQWNDLTAALELGVQAVTINGAEFRGWQQLAATYAQLNKKTEALNAGRRALEIAPANTMMAVFVASLEADAGQNEVAKDRLEKVLRGTSNPREAYRAHKELARVLDKLGQYNRIFAHLRTAAKLAALVPEYSRQDFALLPKMLKANTAGFDRELLARWAKTAFPENTASPTFVIGFFRSGTTLTQEVLDAHPGVFVADEQGFVTAMQRELHQMDRSEASTADKLRKLDASGIAHLRDFYWNQVRGRFGDTVGQRHFVDKFTLNTVDLGLINCIFPDAKVIFVLRDPRDVCLSCLMQLMVPTPATVHLQSLEETARFYAQVMNWWMHIKPLLTLRFIEFRYEDAVEKFEPTFQQVFTFLGVSWDPAVANFHEHAARKAISTPSRGQVVQPLYSSSVARWRHFESEFKPVATILEPFVTAFGYEPF</sequence>
<dbReference type="Pfam" id="PF13181">
    <property type="entry name" value="TPR_8"/>
    <property type="match status" value="1"/>
</dbReference>
<dbReference type="EMBL" id="JADKBR010000011">
    <property type="protein sequence ID" value="MBK8890643.1"/>
    <property type="molecule type" value="Genomic_DNA"/>
</dbReference>
<evidence type="ECO:0000256" key="1">
    <source>
        <dbReference type="ARBA" id="ARBA00022679"/>
    </source>
</evidence>
<dbReference type="PROSITE" id="PS50005">
    <property type="entry name" value="TPR"/>
    <property type="match status" value="1"/>
</dbReference>
<dbReference type="Proteomes" id="UP000808146">
    <property type="component" value="Unassembled WGS sequence"/>
</dbReference>
<keyword evidence="1" id="KW-0808">Transferase</keyword>
<evidence type="ECO:0000313" key="3">
    <source>
        <dbReference type="EMBL" id="MBK8890643.1"/>
    </source>
</evidence>
<dbReference type="PANTHER" id="PTHR12788:SF10">
    <property type="entry name" value="PROTEIN-TYROSINE SULFOTRANSFERASE"/>
    <property type="match status" value="1"/>
</dbReference>
<keyword evidence="2" id="KW-0802">TPR repeat</keyword>
<dbReference type="Gene3D" id="3.40.50.300">
    <property type="entry name" value="P-loop containing nucleotide triphosphate hydrolases"/>
    <property type="match status" value="1"/>
</dbReference>
<dbReference type="SMART" id="SM00028">
    <property type="entry name" value="TPR"/>
    <property type="match status" value="3"/>
</dbReference>
<protein>
    <submittedName>
        <fullName evidence="3">Sulfotransferase</fullName>
    </submittedName>
</protein>
<dbReference type="AlphaFoldDB" id="A0A9D7QLE7"/>
<reference evidence="3" key="1">
    <citation type="submission" date="2020-10" db="EMBL/GenBank/DDBJ databases">
        <title>Connecting structure to function with the recovery of over 1000 high-quality activated sludge metagenome-assembled genomes encoding full-length rRNA genes using long-read sequencing.</title>
        <authorList>
            <person name="Singleton C.M."/>
            <person name="Petriglieri F."/>
            <person name="Kristensen J.M."/>
            <person name="Kirkegaard R.H."/>
            <person name="Michaelsen T.Y."/>
            <person name="Andersen M.H."/>
            <person name="Karst S.M."/>
            <person name="Dueholm M.S."/>
            <person name="Nielsen P.H."/>
            <person name="Albertsen M."/>
        </authorList>
    </citation>
    <scope>NUCLEOTIDE SEQUENCE</scope>
    <source>
        <strain evidence="3">OdNE_18-Q3-R46-58_BAT3C.305</strain>
    </source>
</reference>
<name>A0A9D7QLE7_9RHOO</name>
<accession>A0A9D7QLE7</accession>
<dbReference type="SUPFAM" id="SSF52540">
    <property type="entry name" value="P-loop containing nucleoside triphosphate hydrolases"/>
    <property type="match status" value="1"/>
</dbReference>
<dbReference type="SUPFAM" id="SSF48452">
    <property type="entry name" value="TPR-like"/>
    <property type="match status" value="1"/>
</dbReference>
<dbReference type="InterPro" id="IPR011990">
    <property type="entry name" value="TPR-like_helical_dom_sf"/>
</dbReference>
<evidence type="ECO:0000313" key="4">
    <source>
        <dbReference type="Proteomes" id="UP000808146"/>
    </source>
</evidence>
<gene>
    <name evidence="3" type="ORF">IPN75_09695</name>
</gene>
<organism evidence="3 4">
    <name type="scientific">Candidatus Dechloromonas phosphorivorans</name>
    <dbReference type="NCBI Taxonomy" id="2899244"/>
    <lineage>
        <taxon>Bacteria</taxon>
        <taxon>Pseudomonadati</taxon>
        <taxon>Pseudomonadota</taxon>
        <taxon>Betaproteobacteria</taxon>
        <taxon>Rhodocyclales</taxon>
        <taxon>Azonexaceae</taxon>
        <taxon>Dechloromonas</taxon>
    </lineage>
</organism>
<dbReference type="PANTHER" id="PTHR12788">
    <property type="entry name" value="PROTEIN-TYROSINE SULFOTRANSFERASE 2"/>
    <property type="match status" value="1"/>
</dbReference>